<keyword evidence="3" id="KW-1185">Reference proteome</keyword>
<dbReference type="STRING" id="51028.A0A0N4VH48"/>
<reference evidence="2 3" key="2">
    <citation type="submission" date="2018-10" db="EMBL/GenBank/DDBJ databases">
        <authorList>
            <consortium name="Pathogen Informatics"/>
        </authorList>
    </citation>
    <scope>NUCLEOTIDE SEQUENCE [LARGE SCALE GENOMIC DNA]</scope>
</reference>
<protein>
    <submittedName>
        <fullName evidence="4">Secreted protein</fullName>
    </submittedName>
</protein>
<evidence type="ECO:0000313" key="4">
    <source>
        <dbReference type="WBParaSite" id="EVEC_0001014901-mRNA-1"/>
    </source>
</evidence>
<dbReference type="EMBL" id="UXUI01010093">
    <property type="protein sequence ID" value="VDD94743.1"/>
    <property type="molecule type" value="Genomic_DNA"/>
</dbReference>
<reference evidence="4" key="1">
    <citation type="submission" date="2017-02" db="UniProtKB">
        <authorList>
            <consortium name="WormBaseParasite"/>
        </authorList>
    </citation>
    <scope>IDENTIFICATION</scope>
</reference>
<dbReference type="OrthoDB" id="5790531at2759"/>
<keyword evidence="1" id="KW-0732">Signal</keyword>
<dbReference type="WBParaSite" id="EVEC_0001014901-mRNA-1">
    <property type="protein sequence ID" value="EVEC_0001014901-mRNA-1"/>
    <property type="gene ID" value="EVEC_0001014901"/>
</dbReference>
<gene>
    <name evidence="2" type="ORF">EVEC_LOCUS9494</name>
</gene>
<evidence type="ECO:0000313" key="2">
    <source>
        <dbReference type="EMBL" id="VDD94743.1"/>
    </source>
</evidence>
<proteinExistence type="predicted"/>
<name>A0A0N4VH48_ENTVE</name>
<organism evidence="4">
    <name type="scientific">Enterobius vermicularis</name>
    <name type="common">Human pinworm</name>
    <dbReference type="NCBI Taxonomy" id="51028"/>
    <lineage>
        <taxon>Eukaryota</taxon>
        <taxon>Metazoa</taxon>
        <taxon>Ecdysozoa</taxon>
        <taxon>Nematoda</taxon>
        <taxon>Chromadorea</taxon>
        <taxon>Rhabditida</taxon>
        <taxon>Spirurina</taxon>
        <taxon>Oxyuridomorpha</taxon>
        <taxon>Oxyuroidea</taxon>
        <taxon>Oxyuridae</taxon>
        <taxon>Enterobius</taxon>
    </lineage>
</organism>
<accession>A0A0N4VH48</accession>
<sequence length="96" mass="11189">MKEWLKNGRSLCNINTYKVTVLSALLLSVLANDSRVQPCLLFCKDNHMKEMESEWSSNFVFPLLSLLENTKNETAVYVRLFALYFSNIFQHFSSIF</sequence>
<dbReference type="Proteomes" id="UP000274131">
    <property type="component" value="Unassembled WGS sequence"/>
</dbReference>
<feature type="chain" id="PRO_5043123017" evidence="1">
    <location>
        <begin position="32"/>
        <end position="96"/>
    </location>
</feature>
<feature type="signal peptide" evidence="1">
    <location>
        <begin position="1"/>
        <end position="31"/>
    </location>
</feature>
<dbReference type="AlphaFoldDB" id="A0A0N4VH48"/>
<evidence type="ECO:0000256" key="1">
    <source>
        <dbReference type="SAM" id="SignalP"/>
    </source>
</evidence>
<evidence type="ECO:0000313" key="3">
    <source>
        <dbReference type="Proteomes" id="UP000274131"/>
    </source>
</evidence>